<dbReference type="EMBL" id="ABXU01000025">
    <property type="protein sequence ID" value="EEB34284.1"/>
    <property type="molecule type" value="Genomic_DNA"/>
</dbReference>
<dbReference type="HOGENOM" id="CLU_1072533_0_0_7"/>
<accession>B6WRT1</accession>
<reference evidence="1 2" key="1">
    <citation type="submission" date="2008-10" db="EMBL/GenBank/DDBJ databases">
        <title>Draft genome sequence of Desulvovibrio piger (ATCC 29098).</title>
        <authorList>
            <person name="Sudarsanam P."/>
            <person name="Ley R."/>
            <person name="Guruge J."/>
            <person name="Turnbaugh P.J."/>
            <person name="Mahowald M."/>
            <person name="Liep D."/>
            <person name="Gordon J."/>
        </authorList>
    </citation>
    <scope>NUCLEOTIDE SEQUENCE [LARGE SCALE GENOMIC DNA]</scope>
    <source>
        <strain evidence="1 2">ATCC 29098</strain>
    </source>
</reference>
<evidence type="ECO:0000313" key="2">
    <source>
        <dbReference type="Proteomes" id="UP000003676"/>
    </source>
</evidence>
<protein>
    <submittedName>
        <fullName evidence="1">Uncharacterized protein</fullName>
    </submittedName>
</protein>
<reference evidence="1 2" key="2">
    <citation type="submission" date="2008-10" db="EMBL/GenBank/DDBJ databases">
        <authorList>
            <person name="Fulton L."/>
            <person name="Clifton S."/>
            <person name="Fulton B."/>
            <person name="Xu J."/>
            <person name="Minx P."/>
            <person name="Pepin K.H."/>
            <person name="Johnson M."/>
            <person name="Bhonagiri V."/>
            <person name="Nash W.E."/>
            <person name="Mardis E.R."/>
            <person name="Wilson R.K."/>
        </authorList>
    </citation>
    <scope>NUCLEOTIDE SEQUENCE [LARGE SCALE GENOMIC DNA]</scope>
    <source>
        <strain evidence="1 2">ATCC 29098</strain>
    </source>
</reference>
<sequence length="259" mass="28753">MCKLLNFHNLSIQYWLTLVHKKMNKIEEMAKKKPPKRFLLGYGNHPSEASSLLGCRRRILELVIFASLLPFLPPLGFSLCIGEAFPLTSAGLRAIAVFPVGLVRCPANWADSLFFPAFFIAHGIHRILMLDVVGHPLCAIDSFYCIRGTRRAVALIRPDDSVWRATDGTAIRAAKFSHIPRPFTGLVRCRLFFSPLQAALGAIPCAWAAHKRHAACTADTLPQRAVLHPLLLSYLDSPGGSWSSFLAGRFRGDFSPRPH</sequence>
<organism evidence="1 2">
    <name type="scientific">Desulfovibrio piger ATCC 29098</name>
    <dbReference type="NCBI Taxonomy" id="411464"/>
    <lineage>
        <taxon>Bacteria</taxon>
        <taxon>Pseudomonadati</taxon>
        <taxon>Thermodesulfobacteriota</taxon>
        <taxon>Desulfovibrionia</taxon>
        <taxon>Desulfovibrionales</taxon>
        <taxon>Desulfovibrionaceae</taxon>
        <taxon>Desulfovibrio</taxon>
    </lineage>
</organism>
<dbReference type="Proteomes" id="UP000003676">
    <property type="component" value="Unassembled WGS sequence"/>
</dbReference>
<evidence type="ECO:0000313" key="1">
    <source>
        <dbReference type="EMBL" id="EEB34284.1"/>
    </source>
</evidence>
<proteinExistence type="predicted"/>
<name>B6WRT1_9BACT</name>
<comment type="caution">
    <text evidence="1">The sequence shown here is derived from an EMBL/GenBank/DDBJ whole genome shotgun (WGS) entry which is preliminary data.</text>
</comment>
<gene>
    <name evidence="1" type="ORF">DESPIG_00772</name>
</gene>
<dbReference type="AlphaFoldDB" id="B6WRT1"/>